<evidence type="ECO:0000313" key="2">
    <source>
        <dbReference type="EMBL" id="PLX18647.1"/>
    </source>
</evidence>
<dbReference type="AlphaFoldDB" id="A0A2N5ZIX8"/>
<feature type="chain" id="PRO_5014691668" evidence="1">
    <location>
        <begin position="20"/>
        <end position="481"/>
    </location>
</feature>
<protein>
    <submittedName>
        <fullName evidence="2">Uncharacterized protein</fullName>
    </submittedName>
</protein>
<evidence type="ECO:0000256" key="1">
    <source>
        <dbReference type="SAM" id="SignalP"/>
    </source>
</evidence>
<name>A0A2N5ZIX8_MUIH1</name>
<accession>A0A2N5ZIX8</accession>
<sequence>MKKNLVIVLALLFSFCVFSSDINVFFDNTHSQSSGNSDWSIHGGYSDLADLLRHNDFNVIDRDITLDNISKDIDILVIPEPNDPFSKNEIKEIVRFTKDGGSLLIIGNHSGADRNGNGYDAVLSLNEFVFHFGFLFNTGHTTDVPLLMTEHPICNNVDVIGSFAGTTITPVLSNVRPVLLTKNNNPFMVESTLGKGKILALCDTAMFDDGTGTEGKHLHNVFNSIMYSNRQFAMNIFNYLAKKPLKILKKKKPYNRITKGMITIDISHANVGADTTEDFSRHLKDWGYTPYYNRERFTNQVIKNSSLIIIYEPSINLNEQEISLLKKNSIPILFVEVSSFNSLNREHTNGLIERLSDNNLSSINDQVLDEKNAIDGSPWTFTAKNDHGDVIVFSTCSIRSSKECKILLRSSEAAYSTLSPKEKSSQVLIAYHPASKIAAAGFQLFSNYNFKDSEYYADSYKNVLHNTENFIQYLVNQLRSN</sequence>
<feature type="signal peptide" evidence="1">
    <location>
        <begin position="1"/>
        <end position="19"/>
    </location>
</feature>
<dbReference type="Proteomes" id="UP000234857">
    <property type="component" value="Unassembled WGS sequence"/>
</dbReference>
<reference evidence="2 3" key="1">
    <citation type="submission" date="2017-11" db="EMBL/GenBank/DDBJ databases">
        <title>Genome-resolved metagenomics identifies genetic mobility, metabolic interactions, and unexpected diversity in perchlorate-reducing communities.</title>
        <authorList>
            <person name="Barnum T.P."/>
            <person name="Figueroa I.A."/>
            <person name="Carlstrom C.I."/>
            <person name="Lucas L.N."/>
            <person name="Engelbrektson A.L."/>
            <person name="Coates J.D."/>
        </authorList>
    </citation>
    <scope>NUCLEOTIDE SEQUENCE [LARGE SCALE GENOMIC DNA]</scope>
    <source>
        <strain evidence="2">BM706</strain>
    </source>
</reference>
<gene>
    <name evidence="2" type="ORF">C0601_04210</name>
</gene>
<keyword evidence="1" id="KW-0732">Signal</keyword>
<dbReference type="SUPFAM" id="SSF52317">
    <property type="entry name" value="Class I glutamine amidotransferase-like"/>
    <property type="match status" value="1"/>
</dbReference>
<organism evidence="2 3">
    <name type="scientific">Muiribacterium halophilum</name>
    <dbReference type="NCBI Taxonomy" id="2053465"/>
    <lineage>
        <taxon>Bacteria</taxon>
        <taxon>Candidatus Muiribacteriota</taxon>
        <taxon>Candidatus Muiribacteriia</taxon>
        <taxon>Candidatus Muiribacteriales</taxon>
        <taxon>Candidatus Muiribacteriaceae</taxon>
        <taxon>Candidatus Muiribacterium</taxon>
    </lineage>
</organism>
<evidence type="ECO:0000313" key="3">
    <source>
        <dbReference type="Proteomes" id="UP000234857"/>
    </source>
</evidence>
<proteinExistence type="predicted"/>
<dbReference type="EMBL" id="PKTG01000056">
    <property type="protein sequence ID" value="PLX18647.1"/>
    <property type="molecule type" value="Genomic_DNA"/>
</dbReference>
<dbReference type="InterPro" id="IPR029062">
    <property type="entry name" value="Class_I_gatase-like"/>
</dbReference>
<dbReference type="Gene3D" id="3.40.50.880">
    <property type="match status" value="1"/>
</dbReference>
<comment type="caution">
    <text evidence="2">The sequence shown here is derived from an EMBL/GenBank/DDBJ whole genome shotgun (WGS) entry which is preliminary data.</text>
</comment>